<comment type="subcellular location">
    <subcellularLocation>
        <location evidence="6">Cell membrane</location>
        <topology evidence="6">Multi-pass membrane protein</topology>
    </subcellularLocation>
    <subcellularLocation>
        <location evidence="1">Membrane</location>
        <topology evidence="1">Multi-pass membrane protein</topology>
    </subcellularLocation>
</comment>
<dbReference type="GO" id="GO:0055085">
    <property type="term" value="P:transmembrane transport"/>
    <property type="evidence" value="ECO:0007669"/>
    <property type="project" value="InterPro"/>
</dbReference>
<evidence type="ECO:0000259" key="8">
    <source>
        <dbReference type="PROSITE" id="PS50928"/>
    </source>
</evidence>
<gene>
    <name evidence="9" type="ORF">ELQ94_08805</name>
</gene>
<name>A0A3S0VBI3_9MICO</name>
<dbReference type="Pfam" id="PF00528">
    <property type="entry name" value="BPD_transp_1"/>
    <property type="match status" value="1"/>
</dbReference>
<dbReference type="SUPFAM" id="SSF161098">
    <property type="entry name" value="MetI-like"/>
    <property type="match status" value="1"/>
</dbReference>
<evidence type="ECO:0000256" key="5">
    <source>
        <dbReference type="ARBA" id="ARBA00023136"/>
    </source>
</evidence>
<evidence type="ECO:0000256" key="1">
    <source>
        <dbReference type="ARBA" id="ARBA00004141"/>
    </source>
</evidence>
<dbReference type="OrthoDB" id="5244012at2"/>
<evidence type="ECO:0000256" key="6">
    <source>
        <dbReference type="RuleBase" id="RU363032"/>
    </source>
</evidence>
<dbReference type="PROSITE" id="PS50928">
    <property type="entry name" value="ABC_TM1"/>
    <property type="match status" value="1"/>
</dbReference>
<dbReference type="RefSeq" id="WP_127049246.1">
    <property type="nucleotide sequence ID" value="NZ_RZGZ01000002.1"/>
</dbReference>
<dbReference type="GO" id="GO:0005886">
    <property type="term" value="C:plasma membrane"/>
    <property type="evidence" value="ECO:0007669"/>
    <property type="project" value="UniProtKB-SubCell"/>
</dbReference>
<keyword evidence="3 6" id="KW-0812">Transmembrane</keyword>
<keyword evidence="2 6" id="KW-0813">Transport</keyword>
<evidence type="ECO:0000256" key="7">
    <source>
        <dbReference type="SAM" id="MobiDB-lite"/>
    </source>
</evidence>
<dbReference type="Gene3D" id="1.10.3720.10">
    <property type="entry name" value="MetI-like"/>
    <property type="match status" value="1"/>
</dbReference>
<dbReference type="InterPro" id="IPR000515">
    <property type="entry name" value="MetI-like"/>
</dbReference>
<evidence type="ECO:0000256" key="4">
    <source>
        <dbReference type="ARBA" id="ARBA00022989"/>
    </source>
</evidence>
<comment type="similarity">
    <text evidence="6">Belongs to the binding-protein-dependent transport system permease family.</text>
</comment>
<dbReference type="AlphaFoldDB" id="A0A3S0VBI3"/>
<dbReference type="Proteomes" id="UP000274909">
    <property type="component" value="Unassembled WGS sequence"/>
</dbReference>
<dbReference type="CDD" id="cd06261">
    <property type="entry name" value="TM_PBP2"/>
    <property type="match status" value="1"/>
</dbReference>
<keyword evidence="4 6" id="KW-1133">Transmembrane helix</keyword>
<protein>
    <submittedName>
        <fullName evidence="9">ABC transporter permease</fullName>
    </submittedName>
</protein>
<proteinExistence type="inferred from homology"/>
<dbReference type="EMBL" id="RZGZ01000002">
    <property type="protein sequence ID" value="RUR01576.1"/>
    <property type="molecule type" value="Genomic_DNA"/>
</dbReference>
<evidence type="ECO:0000256" key="3">
    <source>
        <dbReference type="ARBA" id="ARBA00022692"/>
    </source>
</evidence>
<evidence type="ECO:0000313" key="9">
    <source>
        <dbReference type="EMBL" id="RUR01576.1"/>
    </source>
</evidence>
<feature type="transmembrane region" description="Helical" evidence="6">
    <location>
        <begin position="93"/>
        <end position="112"/>
    </location>
</feature>
<dbReference type="GO" id="GO:0031460">
    <property type="term" value="P:glycine betaine transport"/>
    <property type="evidence" value="ECO:0007669"/>
    <property type="project" value="TreeGrafter"/>
</dbReference>
<feature type="transmembrane region" description="Helical" evidence="6">
    <location>
        <begin position="153"/>
        <end position="177"/>
    </location>
</feature>
<dbReference type="PANTHER" id="PTHR30177:SF33">
    <property type="entry name" value="POSSIBLE OSMOPROTECTANT (GLYCINE BETAINE_CARNITINE_CHOLINE_L-PROLINE) TRANSPORT INTEGRAL MEMBRANE PROTEIN ABC TRANSPORTER PROZ"/>
    <property type="match status" value="1"/>
</dbReference>
<evidence type="ECO:0000256" key="2">
    <source>
        <dbReference type="ARBA" id="ARBA00022448"/>
    </source>
</evidence>
<reference evidence="9 10" key="1">
    <citation type="submission" date="2018-12" db="EMBL/GenBank/DDBJ databases">
        <authorList>
            <person name="Li F."/>
        </authorList>
    </citation>
    <scope>NUCLEOTIDE SEQUENCE [LARGE SCALE GENOMIC DNA]</scope>
    <source>
        <strain evidence="9 10">EGI 6500705</strain>
    </source>
</reference>
<feature type="domain" description="ABC transmembrane type-1" evidence="8">
    <location>
        <begin position="27"/>
        <end position="206"/>
    </location>
</feature>
<comment type="caution">
    <text evidence="9">The sequence shown here is derived from an EMBL/GenBank/DDBJ whole genome shotgun (WGS) entry which is preliminary data.</text>
</comment>
<organism evidence="9 10">
    <name type="scientific">Labedella endophytica</name>
    <dbReference type="NCBI Taxonomy" id="1523160"/>
    <lineage>
        <taxon>Bacteria</taxon>
        <taxon>Bacillati</taxon>
        <taxon>Actinomycetota</taxon>
        <taxon>Actinomycetes</taxon>
        <taxon>Micrococcales</taxon>
        <taxon>Microbacteriaceae</taxon>
        <taxon>Labedella</taxon>
    </lineage>
</organism>
<dbReference type="PANTHER" id="PTHR30177">
    <property type="entry name" value="GLYCINE BETAINE/L-PROLINE TRANSPORT SYSTEM PERMEASE PROTEIN PROW"/>
    <property type="match status" value="1"/>
</dbReference>
<dbReference type="InterPro" id="IPR051204">
    <property type="entry name" value="ABC_transp_perm/SBD"/>
</dbReference>
<keyword evidence="5 6" id="KW-0472">Membrane</keyword>
<feature type="transmembrane region" description="Helical" evidence="6">
    <location>
        <begin position="189"/>
        <end position="209"/>
    </location>
</feature>
<feature type="transmembrane region" description="Helical" evidence="6">
    <location>
        <begin position="60"/>
        <end position="87"/>
    </location>
</feature>
<keyword evidence="10" id="KW-1185">Reference proteome</keyword>
<feature type="compositionally biased region" description="Low complexity" evidence="7">
    <location>
        <begin position="265"/>
        <end position="276"/>
    </location>
</feature>
<feature type="transmembrane region" description="Helical" evidence="6">
    <location>
        <begin position="30"/>
        <end position="53"/>
    </location>
</feature>
<accession>A0A3S0VBI3</accession>
<feature type="region of interest" description="Disordered" evidence="7">
    <location>
        <begin position="228"/>
        <end position="276"/>
    </location>
</feature>
<sequence>MNSFLGALAWLADPANWAGDDGIPVRLLEHIGITAVAVFIAAVIAISLGLFIGHTGRLSFLVVSTTGALRALPTLGLLVLFALWLGIGIGPVIIVLVILAIPPLLAGAYAGVESVDRATIDAARAIGMTEWQILTRVEVPLGLPIIVGGLRSAVLQVVATATIAAYLPIGGLGRYIFDFLPLRRFEPVFAGAILVTVLALVLEGVFAAIQRLAVPKGVRILRGSPAALGAGRPARVEPAADSDGADSGGADSDRPEYGGGPTSSPPASHTHSHPTQ</sequence>
<dbReference type="InterPro" id="IPR035906">
    <property type="entry name" value="MetI-like_sf"/>
</dbReference>
<evidence type="ECO:0000313" key="10">
    <source>
        <dbReference type="Proteomes" id="UP000274909"/>
    </source>
</evidence>